<keyword evidence="5 15" id="KW-0808">Transferase</keyword>
<name>A0A1R4HIR3_9GAMM</name>
<dbReference type="EC" id="2.7.13.3" evidence="3"/>
<dbReference type="InterPro" id="IPR050428">
    <property type="entry name" value="TCS_sensor_his_kinase"/>
</dbReference>
<evidence type="ECO:0000256" key="10">
    <source>
        <dbReference type="ARBA" id="ARBA00022989"/>
    </source>
</evidence>
<dbReference type="RefSeq" id="WP_087148371.1">
    <property type="nucleotide sequence ID" value="NZ_FUKJ01000437.1"/>
</dbReference>
<keyword evidence="6 13" id="KW-0812">Transmembrane</keyword>
<comment type="subcellular location">
    <subcellularLocation>
        <location evidence="2">Membrane</location>
        <topology evidence="2">Multi-pass membrane protein</topology>
    </subcellularLocation>
</comment>
<dbReference type="SUPFAM" id="SSF47384">
    <property type="entry name" value="Homodimeric domain of signal transducing histidine kinase"/>
    <property type="match status" value="1"/>
</dbReference>
<dbReference type="SMART" id="SM00388">
    <property type="entry name" value="HisKA"/>
    <property type="match status" value="1"/>
</dbReference>
<evidence type="ECO:0000259" key="14">
    <source>
        <dbReference type="PROSITE" id="PS50109"/>
    </source>
</evidence>
<dbReference type="PROSITE" id="PS50109">
    <property type="entry name" value="HIS_KIN"/>
    <property type="match status" value="1"/>
</dbReference>
<dbReference type="InterPro" id="IPR005467">
    <property type="entry name" value="His_kinase_dom"/>
</dbReference>
<evidence type="ECO:0000256" key="2">
    <source>
        <dbReference type="ARBA" id="ARBA00004141"/>
    </source>
</evidence>
<feature type="transmembrane region" description="Helical" evidence="13">
    <location>
        <begin position="220"/>
        <end position="239"/>
    </location>
</feature>
<comment type="catalytic activity">
    <reaction evidence="1">
        <text>ATP + protein L-histidine = ADP + protein N-phospho-L-histidine.</text>
        <dbReference type="EC" id="2.7.13.3"/>
    </reaction>
</comment>
<evidence type="ECO:0000256" key="13">
    <source>
        <dbReference type="SAM" id="Phobius"/>
    </source>
</evidence>
<evidence type="ECO:0000256" key="9">
    <source>
        <dbReference type="ARBA" id="ARBA00022840"/>
    </source>
</evidence>
<dbReference type="CDD" id="cd00075">
    <property type="entry name" value="HATPase"/>
    <property type="match status" value="1"/>
</dbReference>
<evidence type="ECO:0000256" key="6">
    <source>
        <dbReference type="ARBA" id="ARBA00022692"/>
    </source>
</evidence>
<dbReference type="OrthoDB" id="9804645at2"/>
<evidence type="ECO:0000256" key="4">
    <source>
        <dbReference type="ARBA" id="ARBA00022553"/>
    </source>
</evidence>
<dbReference type="AlphaFoldDB" id="A0A1R4HIR3"/>
<evidence type="ECO:0000256" key="3">
    <source>
        <dbReference type="ARBA" id="ARBA00012438"/>
    </source>
</evidence>
<evidence type="ECO:0000313" key="16">
    <source>
        <dbReference type="Proteomes" id="UP000195442"/>
    </source>
</evidence>
<evidence type="ECO:0000256" key="11">
    <source>
        <dbReference type="ARBA" id="ARBA00023012"/>
    </source>
</evidence>
<evidence type="ECO:0000256" key="7">
    <source>
        <dbReference type="ARBA" id="ARBA00022741"/>
    </source>
</evidence>
<sequence>MNYSLRQRLLISLLSASMLIWGITAYISYKTTRTEVGELFDAELAQSGKVLLAFLETLPKDESLEETWKPNQTETLNRYFPKKLPYQLDNENQDLLLDEENDPRFHMHNFNEIDTSDPLSHAFDELLQAKDFDHKYKYERKIVFQLWNENGRLLRHSKNAPEQPFSKGIEGLSKTTIDGDLWHVFSVANASGEYIIQVGQKQEIRTELTEEISSQLVTQFLYGMPFLGVVIWLIVGHALRPLNRLEKQLAKREASFLKPLSTKKLPNEIVPVVNEMNNLFAQLEEALEHERQFTADASHELRTPLAGLLTQAQVALRTNDETVRTQALERIKQGVNRMTYMVQQLLTFSRIESSSSAFLAKTTLSLHDEIIQVITDLEPNAYKKRIQLEVIAEENEPSIIANDQLINILVKNIIDNAIKYTPAKGTVLITLTHNNSHLIFCVEDSGPGIAPDQYELSLKRFHRCIETAGTAQGTGLGFSIVQRIASIHGATLTLGESKLGGLKVTVLFSLPKKLNDLTLQNKLSFFSRKKSDELVKPPFKK</sequence>
<dbReference type="SMART" id="SM00387">
    <property type="entry name" value="HATPase_c"/>
    <property type="match status" value="1"/>
</dbReference>
<organism evidence="15 16">
    <name type="scientific">Crenothrix polyspora</name>
    <dbReference type="NCBI Taxonomy" id="360316"/>
    <lineage>
        <taxon>Bacteria</taxon>
        <taxon>Pseudomonadati</taxon>
        <taxon>Pseudomonadota</taxon>
        <taxon>Gammaproteobacteria</taxon>
        <taxon>Methylococcales</taxon>
        <taxon>Crenotrichaceae</taxon>
        <taxon>Crenothrix</taxon>
    </lineage>
</organism>
<keyword evidence="16" id="KW-1185">Reference proteome</keyword>
<dbReference type="Gene3D" id="3.30.565.10">
    <property type="entry name" value="Histidine kinase-like ATPase, C-terminal domain"/>
    <property type="match status" value="1"/>
</dbReference>
<evidence type="ECO:0000256" key="5">
    <source>
        <dbReference type="ARBA" id="ARBA00022679"/>
    </source>
</evidence>
<reference evidence="16" key="1">
    <citation type="submission" date="2017-02" db="EMBL/GenBank/DDBJ databases">
        <authorList>
            <person name="Daims H."/>
        </authorList>
    </citation>
    <scope>NUCLEOTIDE SEQUENCE [LARGE SCALE GENOMIC DNA]</scope>
</reference>
<keyword evidence="7" id="KW-0547">Nucleotide-binding</keyword>
<dbReference type="PRINTS" id="PR00344">
    <property type="entry name" value="BCTRLSENSOR"/>
</dbReference>
<keyword evidence="12 13" id="KW-0472">Membrane</keyword>
<evidence type="ECO:0000256" key="8">
    <source>
        <dbReference type="ARBA" id="ARBA00022777"/>
    </source>
</evidence>
<dbReference type="GO" id="GO:0005886">
    <property type="term" value="C:plasma membrane"/>
    <property type="evidence" value="ECO:0007669"/>
    <property type="project" value="TreeGrafter"/>
</dbReference>
<gene>
    <name evidence="15" type="primary">qseC</name>
    <name evidence="15" type="ORF">CRENPOLYSF2_710004</name>
</gene>
<dbReference type="InterPro" id="IPR003661">
    <property type="entry name" value="HisK_dim/P_dom"/>
</dbReference>
<keyword evidence="4" id="KW-0597">Phosphoprotein</keyword>
<keyword evidence="8" id="KW-0418">Kinase</keyword>
<dbReference type="Pfam" id="PF00512">
    <property type="entry name" value="HisKA"/>
    <property type="match status" value="1"/>
</dbReference>
<dbReference type="FunFam" id="1.10.287.130:FF:000001">
    <property type="entry name" value="Two-component sensor histidine kinase"/>
    <property type="match status" value="1"/>
</dbReference>
<dbReference type="Gene3D" id="1.10.287.130">
    <property type="match status" value="1"/>
</dbReference>
<dbReference type="GO" id="GO:0005524">
    <property type="term" value="F:ATP binding"/>
    <property type="evidence" value="ECO:0007669"/>
    <property type="project" value="UniProtKB-KW"/>
</dbReference>
<keyword evidence="10 13" id="KW-1133">Transmembrane helix</keyword>
<evidence type="ECO:0000256" key="1">
    <source>
        <dbReference type="ARBA" id="ARBA00000085"/>
    </source>
</evidence>
<dbReference type="Proteomes" id="UP000195442">
    <property type="component" value="Unassembled WGS sequence"/>
</dbReference>
<dbReference type="Gene3D" id="1.20.5.1040">
    <property type="entry name" value="Sensor protein qsec"/>
    <property type="match status" value="1"/>
</dbReference>
<dbReference type="SUPFAM" id="SSF55874">
    <property type="entry name" value="ATPase domain of HSP90 chaperone/DNA topoisomerase II/histidine kinase"/>
    <property type="match status" value="1"/>
</dbReference>
<dbReference type="Pfam" id="PF02518">
    <property type="entry name" value="HATPase_c"/>
    <property type="match status" value="1"/>
</dbReference>
<keyword evidence="11" id="KW-0902">Two-component regulatory system</keyword>
<dbReference type="EMBL" id="FUKJ01000437">
    <property type="protein sequence ID" value="SJM95770.1"/>
    <property type="molecule type" value="Genomic_DNA"/>
</dbReference>
<dbReference type="InterPro" id="IPR036097">
    <property type="entry name" value="HisK_dim/P_sf"/>
</dbReference>
<dbReference type="InterPro" id="IPR003594">
    <property type="entry name" value="HATPase_dom"/>
</dbReference>
<dbReference type="GO" id="GO:0000155">
    <property type="term" value="F:phosphorelay sensor kinase activity"/>
    <property type="evidence" value="ECO:0007669"/>
    <property type="project" value="InterPro"/>
</dbReference>
<evidence type="ECO:0000256" key="12">
    <source>
        <dbReference type="ARBA" id="ARBA00023136"/>
    </source>
</evidence>
<dbReference type="InterPro" id="IPR036890">
    <property type="entry name" value="HATPase_C_sf"/>
</dbReference>
<feature type="domain" description="Histidine kinase" evidence="14">
    <location>
        <begin position="296"/>
        <end position="512"/>
    </location>
</feature>
<accession>A0A1R4HIR3</accession>
<proteinExistence type="predicted"/>
<dbReference type="PANTHER" id="PTHR45436:SF14">
    <property type="entry name" value="SENSOR PROTEIN QSEC"/>
    <property type="match status" value="1"/>
</dbReference>
<dbReference type="InterPro" id="IPR004358">
    <property type="entry name" value="Sig_transdc_His_kin-like_C"/>
</dbReference>
<evidence type="ECO:0000313" key="15">
    <source>
        <dbReference type="EMBL" id="SJM95770.1"/>
    </source>
</evidence>
<dbReference type="PANTHER" id="PTHR45436">
    <property type="entry name" value="SENSOR HISTIDINE KINASE YKOH"/>
    <property type="match status" value="1"/>
</dbReference>
<dbReference type="CDD" id="cd00082">
    <property type="entry name" value="HisKA"/>
    <property type="match status" value="1"/>
</dbReference>
<protein>
    <recommendedName>
        <fullName evidence="3">histidine kinase</fullName>
        <ecNumber evidence="3">2.7.13.3</ecNumber>
    </recommendedName>
</protein>
<keyword evidence="9" id="KW-0067">ATP-binding</keyword>